<keyword evidence="3" id="KW-1185">Reference proteome</keyword>
<name>A0ABU7GZ62_9SPHI</name>
<proteinExistence type="predicted"/>
<evidence type="ECO:0000256" key="1">
    <source>
        <dbReference type="SAM" id="Phobius"/>
    </source>
</evidence>
<accession>A0ABU7GZ62</accession>
<protein>
    <submittedName>
        <fullName evidence="2">Uncharacterized protein</fullName>
    </submittedName>
</protein>
<feature type="transmembrane region" description="Helical" evidence="1">
    <location>
        <begin position="166"/>
        <end position="189"/>
    </location>
</feature>
<dbReference type="EMBL" id="JAZDQU010000001">
    <property type="protein sequence ID" value="MEE1884375.1"/>
    <property type="molecule type" value="Genomic_DNA"/>
</dbReference>
<reference evidence="2 3" key="1">
    <citation type="submission" date="2024-01" db="EMBL/GenBank/DDBJ databases">
        <title>Pedobacter sp. nov., isolated from oil-contaminated soil.</title>
        <authorList>
            <person name="Le N.T.T."/>
        </authorList>
    </citation>
    <scope>NUCLEOTIDE SEQUENCE [LARGE SCALE GENOMIC DNA]</scope>
    <source>
        <strain evidence="2 3">VNH31</strain>
    </source>
</reference>
<evidence type="ECO:0000313" key="2">
    <source>
        <dbReference type="EMBL" id="MEE1884375.1"/>
    </source>
</evidence>
<comment type="caution">
    <text evidence="2">The sequence shown here is derived from an EMBL/GenBank/DDBJ whole genome shotgun (WGS) entry which is preliminary data.</text>
</comment>
<gene>
    <name evidence="2" type="ORF">VRU49_02975</name>
</gene>
<sequence>MNAKELLTLLIPLLITFLYKTLEHLGVIDILTGRKHLLKAYEYLSKPYGYPTNWFYAKKDKVRFSSIYKILKRYCKQKKFKDLLSDNTHPEIISVGGEPIAMRGVPASLPQHIRAYYPLSSTVILLVYNPNPSIPIGENHNGKGLEVCTLEELKNWIDKDKKKLDYWISTVGVFLFLILLARLALIYFFSS</sequence>
<keyword evidence="1" id="KW-0472">Membrane</keyword>
<keyword evidence="1" id="KW-1133">Transmembrane helix</keyword>
<evidence type="ECO:0000313" key="3">
    <source>
        <dbReference type="Proteomes" id="UP001337681"/>
    </source>
</evidence>
<dbReference type="RefSeq" id="WP_330145292.1">
    <property type="nucleotide sequence ID" value="NZ_JAZDQU010000001.1"/>
</dbReference>
<keyword evidence="1" id="KW-0812">Transmembrane</keyword>
<dbReference type="Proteomes" id="UP001337681">
    <property type="component" value="Unassembled WGS sequence"/>
</dbReference>
<organism evidence="2 3">
    <name type="scientific">Pedobacter flavus</name>
    <dbReference type="NCBI Taxonomy" id="3113906"/>
    <lineage>
        <taxon>Bacteria</taxon>
        <taxon>Pseudomonadati</taxon>
        <taxon>Bacteroidota</taxon>
        <taxon>Sphingobacteriia</taxon>
        <taxon>Sphingobacteriales</taxon>
        <taxon>Sphingobacteriaceae</taxon>
        <taxon>Pedobacter</taxon>
    </lineage>
</organism>